<sequence>MNTDYRGSNENENNMLKEFEDATSRNHGRTREYLAEFDSNINYSSKSRKGPNFDSLEDLQDNQDIDFSMNKKKKRVNTKHKVTNSKKQTKTNIGYGLKGGPNKGRKCQKKFEREIKLYIYVPEVDIQIPFTTEISKYKCMDEFIDDCINYYNQHSENPLPTPNENLRYVLMDYAQANMIQEVTSLTNNANYNLVTTSAYRKRSMKCSQKKIDKEYEELDDLSMLDNKEEEDFCLSEESNISTYKVGANNFLNPLFQSNTPQSSQSTIKSCYVGIEANLTPEIKEELSIKTEKAGNLIQGSFGMGQGVDKLNEFSQTHSHLIKKHLPGYLDQNSGDSLESITSQLEKLEVSGNNYSMALLNFIMSFKKANGIMTESGVETSIITKSEDPIDMLEYMKLFQEYLTLGSGVLNRYGQDSFSNWDRQSKALRMLGHQSTVVKKEVMKDVQNTHHYLTAQPEEMIFLVCKKTDKLKNSMKIHASHRGFELLCESWEDPNTKFPILQFGCCNLGKTTEGDPLRCRFYLKFKFIPENIAASIKGQTVKGREIAGRFIIDNYQVLHCHPVNKNVTKDIKFDINGNIDKVNELSHKKSIGIQCDTNLSLSSNKLYLSEFSQQMEAEDPDANPPTENPYDILSTNSSSQMSSINLGNPYGFQSLPL</sequence>
<evidence type="ECO:0000313" key="2">
    <source>
        <dbReference type="EMBL" id="CAI2361956.1"/>
    </source>
</evidence>
<feature type="region of interest" description="Disordered" evidence="1">
    <location>
        <begin position="613"/>
        <end position="640"/>
    </location>
</feature>
<reference evidence="2" key="1">
    <citation type="submission" date="2023-07" db="EMBL/GenBank/DDBJ databases">
        <authorList>
            <consortium name="AG Swart"/>
            <person name="Singh M."/>
            <person name="Singh A."/>
            <person name="Seah K."/>
            <person name="Emmerich C."/>
        </authorList>
    </citation>
    <scope>NUCLEOTIDE SEQUENCE</scope>
    <source>
        <strain evidence="2">DP1</strain>
    </source>
</reference>
<dbReference type="EMBL" id="CAMPGE010003133">
    <property type="protein sequence ID" value="CAI2361956.1"/>
    <property type="molecule type" value="Genomic_DNA"/>
</dbReference>
<accession>A0AAD1U4Q5</accession>
<evidence type="ECO:0000256" key="1">
    <source>
        <dbReference type="SAM" id="MobiDB-lite"/>
    </source>
</evidence>
<dbReference type="Proteomes" id="UP001295684">
    <property type="component" value="Unassembled WGS sequence"/>
</dbReference>
<keyword evidence="3" id="KW-1185">Reference proteome</keyword>
<evidence type="ECO:0000313" key="3">
    <source>
        <dbReference type="Proteomes" id="UP001295684"/>
    </source>
</evidence>
<name>A0AAD1U4Q5_EUPCR</name>
<organism evidence="2 3">
    <name type="scientific">Euplotes crassus</name>
    <dbReference type="NCBI Taxonomy" id="5936"/>
    <lineage>
        <taxon>Eukaryota</taxon>
        <taxon>Sar</taxon>
        <taxon>Alveolata</taxon>
        <taxon>Ciliophora</taxon>
        <taxon>Intramacronucleata</taxon>
        <taxon>Spirotrichea</taxon>
        <taxon>Hypotrichia</taxon>
        <taxon>Euplotida</taxon>
        <taxon>Euplotidae</taxon>
        <taxon>Moneuplotes</taxon>
    </lineage>
</organism>
<comment type="caution">
    <text evidence="2">The sequence shown here is derived from an EMBL/GenBank/DDBJ whole genome shotgun (WGS) entry which is preliminary data.</text>
</comment>
<gene>
    <name evidence="2" type="ORF">ECRASSUSDP1_LOCUS3272</name>
</gene>
<proteinExistence type="predicted"/>
<dbReference type="AlphaFoldDB" id="A0AAD1U4Q5"/>
<protein>
    <submittedName>
        <fullName evidence="2">Uncharacterized protein</fullName>
    </submittedName>
</protein>